<dbReference type="InterPro" id="IPR039569">
    <property type="entry name" value="FAS1-like_DH_region"/>
</dbReference>
<dbReference type="SUPFAM" id="SSF54637">
    <property type="entry name" value="Thioesterase/thiol ester dehydrase-isomerase"/>
    <property type="match status" value="1"/>
</dbReference>
<dbReference type="InterPro" id="IPR029069">
    <property type="entry name" value="HotDog_dom_sf"/>
</dbReference>
<dbReference type="KEGG" id="psuu:Psuf_071410"/>
<dbReference type="Pfam" id="PF13452">
    <property type="entry name" value="FAS1_DH_region"/>
    <property type="match status" value="1"/>
</dbReference>
<reference evidence="2 3" key="1">
    <citation type="submission" date="2020-03" db="EMBL/GenBank/DDBJ databases">
        <title>Whole genome shotgun sequence of Phytohabitans suffuscus NBRC 105367.</title>
        <authorList>
            <person name="Komaki H."/>
            <person name="Tamura T."/>
        </authorList>
    </citation>
    <scope>NUCLEOTIDE SEQUENCE [LARGE SCALE GENOMIC DNA]</scope>
    <source>
        <strain evidence="2 3">NBRC 105367</strain>
    </source>
</reference>
<accession>A0A6F8YV61</accession>
<dbReference type="AlphaFoldDB" id="A0A6F8YV61"/>
<name>A0A6F8YV61_9ACTN</name>
<dbReference type="Gene3D" id="3.10.129.10">
    <property type="entry name" value="Hotdog Thioesterase"/>
    <property type="match status" value="1"/>
</dbReference>
<organism evidence="2 3">
    <name type="scientific">Phytohabitans suffuscus</name>
    <dbReference type="NCBI Taxonomy" id="624315"/>
    <lineage>
        <taxon>Bacteria</taxon>
        <taxon>Bacillati</taxon>
        <taxon>Actinomycetota</taxon>
        <taxon>Actinomycetes</taxon>
        <taxon>Micromonosporales</taxon>
        <taxon>Micromonosporaceae</taxon>
    </lineage>
</organism>
<evidence type="ECO:0000313" key="2">
    <source>
        <dbReference type="EMBL" id="BCB89828.1"/>
    </source>
</evidence>
<evidence type="ECO:0000259" key="1">
    <source>
        <dbReference type="Pfam" id="PF13452"/>
    </source>
</evidence>
<dbReference type="EMBL" id="AP022871">
    <property type="protein sequence ID" value="BCB89828.1"/>
    <property type="molecule type" value="Genomic_DNA"/>
</dbReference>
<keyword evidence="3" id="KW-1185">Reference proteome</keyword>
<dbReference type="RefSeq" id="WP_197946119.1">
    <property type="nucleotide sequence ID" value="NZ_AP022871.1"/>
</dbReference>
<proteinExistence type="predicted"/>
<gene>
    <name evidence="2" type="ORF">Psuf_071410</name>
</gene>
<protein>
    <recommendedName>
        <fullName evidence="1">FAS1-like dehydratase domain-containing protein</fullName>
    </recommendedName>
</protein>
<dbReference type="Proteomes" id="UP000503011">
    <property type="component" value="Chromosome"/>
</dbReference>
<feature type="domain" description="FAS1-like dehydratase" evidence="1">
    <location>
        <begin position="12"/>
        <end position="162"/>
    </location>
</feature>
<reference evidence="2 3" key="2">
    <citation type="submission" date="2020-03" db="EMBL/GenBank/DDBJ databases">
        <authorList>
            <person name="Ichikawa N."/>
            <person name="Kimura A."/>
            <person name="Kitahashi Y."/>
            <person name="Uohara A."/>
        </authorList>
    </citation>
    <scope>NUCLEOTIDE SEQUENCE [LARGE SCALE GENOMIC DNA]</scope>
    <source>
        <strain evidence="2 3">NBRC 105367</strain>
    </source>
</reference>
<sequence>MTSYVSERMRAAVGEVVDWRVSFPISASDIRRWALAVYYPAEPPREFWDADLADRERGGLVAPDEFNPFAWMVADRRKPVIPPERRDPDRLEKAIGLPGPGLRHQINGGTEAVYGVAMRPGDVITSVTRLEEYRERTGRLGRMLITVTEVTWTNQRGETVRTGRDTSIRY</sequence>
<evidence type="ECO:0000313" key="3">
    <source>
        <dbReference type="Proteomes" id="UP000503011"/>
    </source>
</evidence>